<dbReference type="GeneID" id="5470496"/>
<protein>
    <submittedName>
        <fullName evidence="1">Uncharacterized protein Z236L</fullName>
    </submittedName>
</protein>
<dbReference type="EMBL" id="EF101928">
    <property type="protein sequence ID" value="ABT16370.1"/>
    <property type="molecule type" value="Genomic_DNA"/>
</dbReference>
<name>A7K8J6_9PHYC</name>
<gene>
    <name evidence="1" type="primary">Z236L</name>
    <name evidence="1" type="ORF">ATCV1_Z236L</name>
</gene>
<evidence type="ECO:0000313" key="2">
    <source>
        <dbReference type="Proteomes" id="UP000202420"/>
    </source>
</evidence>
<dbReference type="KEGG" id="vg:5470496"/>
<evidence type="ECO:0000313" key="1">
    <source>
        <dbReference type="EMBL" id="ABT16370.1"/>
    </source>
</evidence>
<sequence>MARTRKTPAKAAHIIADKNGFTIVDQNMYTKEAPSEDVSGVFAAMPNDVARIIYRRAIALRNETKKHEAACQAATVIAQNIGRVCASGDATFDINAPELRGRQCFISVRNEGRETKIATIVFKDSNAVIRAYIGKNEGEYKFKFVTARDLGDTFAGLVASKLTFAFDELHTLVNARRPSTAWLLLQLATKTVGDISAMTGISTYRLNRMIS</sequence>
<dbReference type="OrthoDB" id="27359at10239"/>
<accession>A7K8J6</accession>
<proteinExistence type="predicted"/>
<dbReference type="RefSeq" id="YP_001426717.1">
    <property type="nucleotide sequence ID" value="NC_008724.1"/>
</dbReference>
<reference evidence="1 2" key="1">
    <citation type="submission" date="2006-09" db="EMBL/GenBank/DDBJ databases">
        <title>Sequence and annotation of the 288-kb ATCV-1 virus that infects an endosymbiotic Chlorella strain of the heliozoon Acanthocystis turfacea.</title>
        <authorList>
            <person name="Fitzgerald L.A."/>
            <person name="Graves M.V."/>
            <person name="Li X."/>
            <person name="Pfitzner A.J.P."/>
            <person name="Hartigan J."/>
            <person name="Van Etten J.L."/>
        </authorList>
    </citation>
    <scope>NUCLEOTIDE SEQUENCE [LARGE SCALE GENOMIC DNA]</scope>
    <source>
        <strain evidence="1 2">ATCV-1</strain>
    </source>
</reference>
<dbReference type="Proteomes" id="UP000202420">
    <property type="component" value="Segment"/>
</dbReference>
<keyword evidence="2" id="KW-1185">Reference proteome</keyword>
<organism evidence="1 2">
    <name type="scientific">Chlorovirus heliozoae</name>
    <dbReference type="NCBI Taxonomy" id="322019"/>
    <lineage>
        <taxon>Viruses</taxon>
        <taxon>Varidnaviria</taxon>
        <taxon>Bamfordvirae</taxon>
        <taxon>Nucleocytoviricota</taxon>
        <taxon>Megaviricetes</taxon>
        <taxon>Algavirales</taxon>
        <taxon>Phycodnaviridae</taxon>
        <taxon>Chlorovirus</taxon>
    </lineage>
</organism>